<dbReference type="InterPro" id="IPR040454">
    <property type="entry name" value="TF_IIIC_Tfc1/Sfc1"/>
</dbReference>
<comment type="subcellular location">
    <subcellularLocation>
        <location evidence="1">Nucleus</location>
    </subcellularLocation>
</comment>
<dbReference type="Pfam" id="PF09734">
    <property type="entry name" value="Tau95"/>
    <property type="match status" value="1"/>
</dbReference>
<feature type="compositionally biased region" description="Acidic residues" evidence="5">
    <location>
        <begin position="557"/>
        <end position="569"/>
    </location>
</feature>
<dbReference type="AlphaFoldDB" id="A0AAN7Q9V9"/>
<feature type="domain" description="Transcription factor IIIC subunit 5 HTH" evidence="6">
    <location>
        <begin position="191"/>
        <end position="340"/>
    </location>
</feature>
<feature type="region of interest" description="Disordered" evidence="5">
    <location>
        <begin position="536"/>
        <end position="569"/>
    </location>
</feature>
<protein>
    <recommendedName>
        <fullName evidence="10">Transcription factor IIIC subunit 5 HTH domain-containing protein</fullName>
    </recommendedName>
</protein>
<dbReference type="EMBL" id="JAXIOK010000009">
    <property type="protein sequence ID" value="KAK4762107.1"/>
    <property type="molecule type" value="Genomic_DNA"/>
</dbReference>
<proteinExistence type="predicted"/>
<dbReference type="PANTHER" id="PTHR13230:SF5">
    <property type="entry name" value="GENERAL TRANSCRIPTION FACTOR 3C POLYPEPTIDE 5"/>
    <property type="match status" value="1"/>
</dbReference>
<dbReference type="GO" id="GO:0005634">
    <property type="term" value="C:nucleus"/>
    <property type="evidence" value="ECO:0007669"/>
    <property type="project" value="UniProtKB-SubCell"/>
</dbReference>
<accession>A0AAN7Q9V9</accession>
<organism evidence="8 9">
    <name type="scientific">Trapa incisa</name>
    <dbReference type="NCBI Taxonomy" id="236973"/>
    <lineage>
        <taxon>Eukaryota</taxon>
        <taxon>Viridiplantae</taxon>
        <taxon>Streptophyta</taxon>
        <taxon>Embryophyta</taxon>
        <taxon>Tracheophyta</taxon>
        <taxon>Spermatophyta</taxon>
        <taxon>Magnoliopsida</taxon>
        <taxon>eudicotyledons</taxon>
        <taxon>Gunneridae</taxon>
        <taxon>Pentapetalae</taxon>
        <taxon>rosids</taxon>
        <taxon>malvids</taxon>
        <taxon>Myrtales</taxon>
        <taxon>Lythraceae</taxon>
        <taxon>Trapa</taxon>
    </lineage>
</organism>
<keyword evidence="2" id="KW-0238">DNA-binding</keyword>
<evidence type="ECO:0000313" key="8">
    <source>
        <dbReference type="EMBL" id="KAK4762107.1"/>
    </source>
</evidence>
<feature type="region of interest" description="Disordered" evidence="5">
    <location>
        <begin position="90"/>
        <end position="122"/>
    </location>
</feature>
<evidence type="ECO:0000256" key="4">
    <source>
        <dbReference type="ARBA" id="ARBA00023242"/>
    </source>
</evidence>
<comment type="caution">
    <text evidence="8">The sequence shown here is derived from an EMBL/GenBank/DDBJ whole genome shotgun (WGS) entry which is preliminary data.</text>
</comment>
<reference evidence="8 9" key="1">
    <citation type="journal article" date="2023" name="Hortic Res">
        <title>Pangenome of water caltrop reveals structural variations and asymmetric subgenome divergence after allopolyploidization.</title>
        <authorList>
            <person name="Zhang X."/>
            <person name="Chen Y."/>
            <person name="Wang L."/>
            <person name="Yuan Y."/>
            <person name="Fang M."/>
            <person name="Shi L."/>
            <person name="Lu R."/>
            <person name="Comes H.P."/>
            <person name="Ma Y."/>
            <person name="Chen Y."/>
            <person name="Huang G."/>
            <person name="Zhou Y."/>
            <person name="Zheng Z."/>
            <person name="Qiu Y."/>
        </authorList>
    </citation>
    <scope>NUCLEOTIDE SEQUENCE [LARGE SCALE GENOMIC DNA]</scope>
    <source>
        <tissue evidence="8">Roots</tissue>
    </source>
</reference>
<keyword evidence="9" id="KW-1185">Reference proteome</keyword>
<gene>
    <name evidence="8" type="ORF">SAY87_029991</name>
</gene>
<dbReference type="GO" id="GO:0001003">
    <property type="term" value="F:RNA polymerase III type 2 promoter sequence-specific DNA binding"/>
    <property type="evidence" value="ECO:0007669"/>
    <property type="project" value="TreeGrafter"/>
</dbReference>
<feature type="compositionally biased region" description="Polar residues" evidence="5">
    <location>
        <begin position="95"/>
        <end position="121"/>
    </location>
</feature>
<dbReference type="InterPro" id="IPR019136">
    <property type="entry name" value="TF_IIIC_su-5_HTH"/>
</dbReference>
<evidence type="ECO:0000256" key="3">
    <source>
        <dbReference type="ARBA" id="ARBA00023163"/>
    </source>
</evidence>
<dbReference type="Proteomes" id="UP001345219">
    <property type="component" value="Chromosome 23"/>
</dbReference>
<dbReference type="InterPro" id="IPR042536">
    <property type="entry name" value="TFIIIC_tauA_Sfc1"/>
</dbReference>
<dbReference type="InterPro" id="IPR041499">
    <property type="entry name" value="Tfc1/Sfc1_N"/>
</dbReference>
<keyword evidence="3" id="KW-0804">Transcription</keyword>
<dbReference type="Pfam" id="PF17682">
    <property type="entry name" value="Tau95_N"/>
    <property type="match status" value="1"/>
</dbReference>
<dbReference type="Gene3D" id="3.30.200.160">
    <property type="entry name" value="TFIIIC, subcomplex tauA, subunit Sfc1, barrel domain"/>
    <property type="match status" value="1"/>
</dbReference>
<keyword evidence="4" id="KW-0539">Nucleus</keyword>
<evidence type="ECO:0000256" key="2">
    <source>
        <dbReference type="ARBA" id="ARBA00023125"/>
    </source>
</evidence>
<feature type="compositionally biased region" description="Basic and acidic residues" evidence="5">
    <location>
        <begin position="459"/>
        <end position="479"/>
    </location>
</feature>
<evidence type="ECO:0000256" key="1">
    <source>
        <dbReference type="ARBA" id="ARBA00004123"/>
    </source>
</evidence>
<dbReference type="GO" id="GO:0001002">
    <property type="term" value="F:RNA polymerase III type 1 promoter sequence-specific DNA binding"/>
    <property type="evidence" value="ECO:0007669"/>
    <property type="project" value="TreeGrafter"/>
</dbReference>
<evidence type="ECO:0000256" key="5">
    <source>
        <dbReference type="SAM" id="MobiDB-lite"/>
    </source>
</evidence>
<name>A0AAN7Q9V9_9MYRT</name>
<evidence type="ECO:0000313" key="9">
    <source>
        <dbReference type="Proteomes" id="UP001345219"/>
    </source>
</evidence>
<sequence>MGVIKDGSISGYLPSVETFSVHFPGYPSSSSRAMEALGGSEGILKARSSSLNRLELRFRPEDPYCHPAFGDLHVCENTFLLKISKRSNASSDSSATKTQDNENNLGARQLGNQSETYVPSNTKEDQAHLCADVVTRISEAYSFKGMVDYQHVVAVHAENSRRKKRSWSQVEQQKFEKIGFMDMDNEDVMLLVPPLFSIKDVPSSLALSRPPVALNMKRSAETLEDSFQVFTEKSVALDFRIKEIPKKVKWEERVPEGSDERERLMAIYKLFEERPIWPRRGLIERLCDAGLEFSESIFKRCIINIAYYFNNGPFIRLWIRKGYDPREDPDSRIYQGIEFRLPQQLQNFGNRVATNELKQRWEDICAFRVSPNKFHITLQLYELEDEYIQQEIRSSPAYHTCTLKSGWFTDHMVDSFRQRAMVRFLSIYSSPGVEGLLKLATERFEKSKRMRFTVNPTPDKQKDQKATGDNERRNENEEKNDGEDYDDGEEEEVEDEDEEEDTFDEEGDISLQQYYPDPDNISRTYLQDLFGSFPSAETRVDEANEDLSDGDYQIYEQDSDNSYSDDYED</sequence>
<dbReference type="PANTHER" id="PTHR13230">
    <property type="entry name" value="GENERAL TRANSCRIPTION FACTOR IIIC, POLYPEPTIDE 5"/>
    <property type="match status" value="1"/>
</dbReference>
<evidence type="ECO:0000259" key="7">
    <source>
        <dbReference type="Pfam" id="PF17682"/>
    </source>
</evidence>
<dbReference type="GO" id="GO:0006384">
    <property type="term" value="P:transcription initiation at RNA polymerase III promoter"/>
    <property type="evidence" value="ECO:0007669"/>
    <property type="project" value="InterPro"/>
</dbReference>
<evidence type="ECO:0000259" key="6">
    <source>
        <dbReference type="Pfam" id="PF09734"/>
    </source>
</evidence>
<feature type="domain" description="Transcription factor IIIC subunit Tfc1/Sfc1 triple barrel" evidence="7">
    <location>
        <begin position="20"/>
        <end position="151"/>
    </location>
</feature>
<feature type="compositionally biased region" description="Acidic residues" evidence="5">
    <location>
        <begin position="480"/>
        <end position="508"/>
    </location>
</feature>
<feature type="region of interest" description="Disordered" evidence="5">
    <location>
        <begin position="449"/>
        <end position="523"/>
    </location>
</feature>
<dbReference type="GO" id="GO:0000127">
    <property type="term" value="C:transcription factor TFIIIC complex"/>
    <property type="evidence" value="ECO:0007669"/>
    <property type="project" value="InterPro"/>
</dbReference>
<evidence type="ECO:0008006" key="10">
    <source>
        <dbReference type="Google" id="ProtNLM"/>
    </source>
</evidence>